<reference evidence="5" key="1">
    <citation type="submission" date="2020-09" db="EMBL/GenBank/DDBJ databases">
        <title>Genome-Enabled Discovery of Anthraquinone Biosynthesis in Senna tora.</title>
        <authorList>
            <person name="Kang S.-H."/>
            <person name="Pandey R.P."/>
            <person name="Lee C.-M."/>
            <person name="Sim J.-S."/>
            <person name="Jeong J.-T."/>
            <person name="Choi B.-S."/>
            <person name="Jung M."/>
            <person name="Ginzburg D."/>
            <person name="Zhao K."/>
            <person name="Won S.Y."/>
            <person name="Oh T.-J."/>
            <person name="Yu Y."/>
            <person name="Kim N.-H."/>
            <person name="Lee O.R."/>
            <person name="Lee T.-H."/>
            <person name="Bashyal P."/>
            <person name="Kim T.-S."/>
            <person name="Lee W.-H."/>
            <person name="Kawkins C."/>
            <person name="Kim C.-K."/>
            <person name="Kim J.S."/>
            <person name="Ahn B.O."/>
            <person name="Rhee S.Y."/>
            <person name="Sohng J.K."/>
        </authorList>
    </citation>
    <scope>NUCLEOTIDE SEQUENCE</scope>
    <source>
        <tissue evidence="5">Leaf</tissue>
    </source>
</reference>
<dbReference type="InterPro" id="IPR024336">
    <property type="entry name" value="tRNA_splic_suSen54_N"/>
</dbReference>
<name>A0A834TBM2_9FABA</name>
<dbReference type="EMBL" id="JAAIUW010000008">
    <property type="protein sequence ID" value="KAF7819053.1"/>
    <property type="molecule type" value="Genomic_DNA"/>
</dbReference>
<dbReference type="AlphaFoldDB" id="A0A834TBM2"/>
<evidence type="ECO:0000259" key="4">
    <source>
        <dbReference type="Pfam" id="PF12928"/>
    </source>
</evidence>
<keyword evidence="6" id="KW-1185">Reference proteome</keyword>
<organism evidence="5 6">
    <name type="scientific">Senna tora</name>
    <dbReference type="NCBI Taxonomy" id="362788"/>
    <lineage>
        <taxon>Eukaryota</taxon>
        <taxon>Viridiplantae</taxon>
        <taxon>Streptophyta</taxon>
        <taxon>Embryophyta</taxon>
        <taxon>Tracheophyta</taxon>
        <taxon>Spermatophyta</taxon>
        <taxon>Magnoliopsida</taxon>
        <taxon>eudicotyledons</taxon>
        <taxon>Gunneridae</taxon>
        <taxon>Pentapetalae</taxon>
        <taxon>rosids</taxon>
        <taxon>fabids</taxon>
        <taxon>Fabales</taxon>
        <taxon>Fabaceae</taxon>
        <taxon>Caesalpinioideae</taxon>
        <taxon>Cassia clade</taxon>
        <taxon>Senna</taxon>
    </lineage>
</organism>
<dbReference type="PANTHER" id="PTHR21027">
    <property type="entry name" value="TRNA-SPLICING ENDONUCLEASE SUBUNIT SEN54"/>
    <property type="match status" value="1"/>
</dbReference>
<evidence type="ECO:0000256" key="2">
    <source>
        <dbReference type="ARBA" id="ARBA00022694"/>
    </source>
</evidence>
<sequence length="253" mass="28624">MEGEVWGCSSREDSDDEAFLQNSDEEEHHFSSGSLPKLQFRSVKSKACWNDEMEMGEVIEKKGKLWVTTGIVRSGKTYSSIEETLYLMELGALHLLDNCDTCISLTDIYRKIAGRNDGCCWELFDVYRHLKSLGYIVGRHGVAWSLKGSKSDHKPVALEGSKDELSINELFSELQINELRPDFDVYLPNNRFRKSSPGDPSFLLHLSRGDPPSRAEIEVLERQCSGIPLKISVVEDGRISFFSFDKVELPVLP</sequence>
<keyword evidence="5" id="KW-0540">Nuclease</keyword>
<feature type="region of interest" description="Disordered" evidence="3">
    <location>
        <begin position="1"/>
        <end position="31"/>
    </location>
</feature>
<gene>
    <name evidence="5" type="ORF">G2W53_024508</name>
</gene>
<proteinExistence type="inferred from homology"/>
<evidence type="ECO:0000256" key="3">
    <source>
        <dbReference type="SAM" id="MobiDB-lite"/>
    </source>
</evidence>
<comment type="caution">
    <text evidence="5">The sequence shown here is derived from an EMBL/GenBank/DDBJ whole genome shotgun (WGS) entry which is preliminary data.</text>
</comment>
<accession>A0A834TBM2</accession>
<keyword evidence="2" id="KW-0819">tRNA processing</keyword>
<comment type="similarity">
    <text evidence="1">Belongs to the SEN54 family.</text>
</comment>
<dbReference type="Pfam" id="PF12928">
    <property type="entry name" value="tRNA_int_end_N2"/>
    <property type="match status" value="1"/>
</dbReference>
<dbReference type="GO" id="GO:0000214">
    <property type="term" value="C:tRNA-intron endonuclease complex"/>
    <property type="evidence" value="ECO:0007669"/>
    <property type="project" value="TreeGrafter"/>
</dbReference>
<dbReference type="OrthoDB" id="408683at2759"/>
<dbReference type="InterPro" id="IPR024337">
    <property type="entry name" value="tRNA_splic_suSen54"/>
</dbReference>
<evidence type="ECO:0000313" key="5">
    <source>
        <dbReference type="EMBL" id="KAF7819053.1"/>
    </source>
</evidence>
<evidence type="ECO:0000313" key="6">
    <source>
        <dbReference type="Proteomes" id="UP000634136"/>
    </source>
</evidence>
<dbReference type="GO" id="GO:0004519">
    <property type="term" value="F:endonuclease activity"/>
    <property type="evidence" value="ECO:0007669"/>
    <property type="project" value="UniProtKB-KW"/>
</dbReference>
<dbReference type="Proteomes" id="UP000634136">
    <property type="component" value="Unassembled WGS sequence"/>
</dbReference>
<protein>
    <submittedName>
        <fullName evidence="5">tRNA-splicing endonuclease subunit Sen54-like isoform X1</fullName>
    </submittedName>
</protein>
<dbReference type="PANTHER" id="PTHR21027:SF1">
    <property type="entry name" value="TRNA-SPLICING ENDONUCLEASE SUBUNIT SEN54"/>
    <property type="match status" value="1"/>
</dbReference>
<feature type="domain" description="tRNA-splicing endonuclease subunit Sen54 N-terminal" evidence="4">
    <location>
        <begin position="34"/>
        <end position="95"/>
    </location>
</feature>
<keyword evidence="5" id="KW-0255">Endonuclease</keyword>
<dbReference type="GO" id="GO:0000379">
    <property type="term" value="P:tRNA-type intron splice site recognition and cleavage"/>
    <property type="evidence" value="ECO:0007669"/>
    <property type="project" value="TreeGrafter"/>
</dbReference>
<evidence type="ECO:0000256" key="1">
    <source>
        <dbReference type="ARBA" id="ARBA00005736"/>
    </source>
</evidence>
<keyword evidence="5" id="KW-0378">Hydrolase</keyword>